<dbReference type="Gene3D" id="3.30.70.100">
    <property type="match status" value="1"/>
</dbReference>
<feature type="domain" description="ABM" evidence="1">
    <location>
        <begin position="22"/>
        <end position="71"/>
    </location>
</feature>
<geneLocation type="plasmid" evidence="2 3">
    <name>pSfHH103e</name>
</geneLocation>
<reference evidence="2 3" key="1">
    <citation type="journal article" date="2012" name="J. Bacteriol.">
        <title>Genome sequence of the soybean symbiont Sinorhizobium fredii HH103.</title>
        <authorList>
            <person name="Weidner S."/>
            <person name="Becker A."/>
            <person name="Bonilla I."/>
            <person name="Jaenicke S."/>
            <person name="Lloret J."/>
            <person name="Margaret I."/>
            <person name="Puhler A."/>
            <person name="Ruiz-Sainz J.E."/>
            <person name="Schneiker-Bekel S."/>
            <person name="Szczepanowski R."/>
            <person name="Vinardell J.M."/>
            <person name="Zehner S."/>
            <person name="Gottfert M."/>
        </authorList>
    </citation>
    <scope>NUCLEOTIDE SEQUENCE [LARGE SCALE GENOMIC DNA]</scope>
    <source>
        <strain evidence="2 3">HH103</strain>
        <plasmid evidence="3">pSfHH103e</plasmid>
    </source>
</reference>
<protein>
    <recommendedName>
        <fullName evidence="1">ABM domain-containing protein</fullName>
    </recommendedName>
</protein>
<evidence type="ECO:0000313" key="2">
    <source>
        <dbReference type="EMBL" id="CEO91191.1"/>
    </source>
</evidence>
<sequence length="93" mass="10342">MIPEIAVKPGSERAGVGRAAPLFLRAKGCHGLSLHRVIETPAVYRLVVKWETVDNHMVHFRNSDDFQEWRRLVGSCFDAAPNVTHSEVVASFG</sequence>
<dbReference type="EMBL" id="HE616899">
    <property type="protein sequence ID" value="CEO91191.1"/>
    <property type="molecule type" value="Genomic_DNA"/>
</dbReference>
<evidence type="ECO:0000313" key="3">
    <source>
        <dbReference type="Proteomes" id="UP000007735"/>
    </source>
</evidence>
<dbReference type="AlphaFoldDB" id="A0A0B7MLH5"/>
<accession>A0A0B7MLH5</accession>
<keyword evidence="2" id="KW-0614">Plasmid</keyword>
<dbReference type="InterPro" id="IPR007138">
    <property type="entry name" value="ABM_dom"/>
</dbReference>
<dbReference type="RefSeq" id="WP_041410372.1">
    <property type="nucleotide sequence ID" value="NC_016815.1"/>
</dbReference>
<dbReference type="KEGG" id="sfh:SFHH103_066797"/>
<name>A0A0B7MLH5_SINF1</name>
<proteinExistence type="predicted"/>
<gene>
    <name evidence="2" type="ORF">SFHH103_066797</name>
</gene>
<dbReference type="HOGENOM" id="CLU_156590_2_0_5"/>
<dbReference type="SUPFAM" id="SSF54909">
    <property type="entry name" value="Dimeric alpha+beta barrel"/>
    <property type="match status" value="1"/>
</dbReference>
<organism evidence="2 3">
    <name type="scientific">Sinorhizobium fredii (strain HH103)</name>
    <dbReference type="NCBI Taxonomy" id="1117943"/>
    <lineage>
        <taxon>Bacteria</taxon>
        <taxon>Pseudomonadati</taxon>
        <taxon>Pseudomonadota</taxon>
        <taxon>Alphaproteobacteria</taxon>
        <taxon>Hyphomicrobiales</taxon>
        <taxon>Rhizobiaceae</taxon>
        <taxon>Sinorhizobium/Ensifer group</taxon>
        <taxon>Sinorhizobium</taxon>
    </lineage>
</organism>
<dbReference type="Proteomes" id="UP000007735">
    <property type="component" value="Plasmid pSfHH103e"/>
</dbReference>
<dbReference type="InterPro" id="IPR011008">
    <property type="entry name" value="Dimeric_a/b-barrel"/>
</dbReference>
<dbReference type="Pfam" id="PF03992">
    <property type="entry name" value="ABM"/>
    <property type="match status" value="1"/>
</dbReference>
<evidence type="ECO:0000259" key="1">
    <source>
        <dbReference type="Pfam" id="PF03992"/>
    </source>
</evidence>